<comment type="caution">
    <text evidence="1">The sequence shown here is derived from an EMBL/GenBank/DDBJ whole genome shotgun (WGS) entry which is preliminary data.</text>
</comment>
<organism evidence="1 2">
    <name type="scientific">Enterobacter bugandensis</name>
    <dbReference type="NCBI Taxonomy" id="881260"/>
    <lineage>
        <taxon>Bacteria</taxon>
        <taxon>Pseudomonadati</taxon>
        <taxon>Pseudomonadota</taxon>
        <taxon>Gammaproteobacteria</taxon>
        <taxon>Enterobacterales</taxon>
        <taxon>Enterobacteriaceae</taxon>
        <taxon>Enterobacter</taxon>
    </lineage>
</organism>
<protein>
    <submittedName>
        <fullName evidence="1">Uncharacterized protein</fullName>
    </submittedName>
</protein>
<evidence type="ECO:0000313" key="2">
    <source>
        <dbReference type="Proteomes" id="UP000076063"/>
    </source>
</evidence>
<dbReference type="AlphaFoldDB" id="A0A822WMH8"/>
<dbReference type="EMBL" id="FJZI01000001">
    <property type="protein sequence ID" value="CZX08641.1"/>
    <property type="molecule type" value="Genomic_DNA"/>
</dbReference>
<name>A0A822WMH8_9ENTR</name>
<accession>A0A822WMH8</accession>
<dbReference type="Proteomes" id="UP000076063">
    <property type="component" value="Unassembled WGS sequence"/>
</dbReference>
<evidence type="ECO:0000313" key="1">
    <source>
        <dbReference type="EMBL" id="CZX08641.1"/>
    </source>
</evidence>
<proteinExistence type="predicted"/>
<gene>
    <name evidence="1" type="ORF">SAMEA2273372_00590</name>
</gene>
<reference evidence="1 2" key="1">
    <citation type="submission" date="2016-03" db="EMBL/GenBank/DDBJ databases">
        <authorList>
            <consortium name="Pathogen Informatics"/>
        </authorList>
    </citation>
    <scope>NUCLEOTIDE SEQUENCE [LARGE SCALE GENOMIC DNA]</scope>
    <source>
        <strain evidence="2">e1527</strain>
    </source>
</reference>
<sequence>MLPCTCKFTCCLICWNAQVMDQISKLYASFTVCNIRTTTDHCSAIVFQKEVYWYSHF</sequence>